<feature type="non-terminal residue" evidence="1">
    <location>
        <position position="1"/>
    </location>
</feature>
<sequence>FFTNNSSGTDTIFDTLPKLGQTYCFIFYQKVIDFLGADKIHTVKIAWTSSHTGI</sequence>
<organism evidence="1 2">
    <name type="scientific">Lentinula aciculospora</name>
    <dbReference type="NCBI Taxonomy" id="153920"/>
    <lineage>
        <taxon>Eukaryota</taxon>
        <taxon>Fungi</taxon>
        <taxon>Dikarya</taxon>
        <taxon>Basidiomycota</taxon>
        <taxon>Agaricomycotina</taxon>
        <taxon>Agaricomycetes</taxon>
        <taxon>Agaricomycetidae</taxon>
        <taxon>Agaricales</taxon>
        <taxon>Marasmiineae</taxon>
        <taxon>Omphalotaceae</taxon>
        <taxon>Lentinula</taxon>
    </lineage>
</organism>
<name>A0A9W9A766_9AGAR</name>
<comment type="caution">
    <text evidence="1">The sequence shown here is derived from an EMBL/GenBank/DDBJ whole genome shotgun (WGS) entry which is preliminary data.</text>
</comment>
<dbReference type="Proteomes" id="UP001150266">
    <property type="component" value="Unassembled WGS sequence"/>
</dbReference>
<protein>
    <submittedName>
        <fullName evidence="1">Uncharacterized protein</fullName>
    </submittedName>
</protein>
<dbReference type="EMBL" id="JAOTPV010000016">
    <property type="protein sequence ID" value="KAJ4474352.1"/>
    <property type="molecule type" value="Genomic_DNA"/>
</dbReference>
<proteinExistence type="predicted"/>
<evidence type="ECO:0000313" key="1">
    <source>
        <dbReference type="EMBL" id="KAJ4474352.1"/>
    </source>
</evidence>
<dbReference type="AlphaFoldDB" id="A0A9W9A766"/>
<evidence type="ECO:0000313" key="2">
    <source>
        <dbReference type="Proteomes" id="UP001150266"/>
    </source>
</evidence>
<dbReference type="OrthoDB" id="3230070at2759"/>
<gene>
    <name evidence="1" type="ORF">J3R30DRAFT_3295356</name>
</gene>
<keyword evidence="2" id="KW-1185">Reference proteome</keyword>
<reference evidence="1" key="1">
    <citation type="submission" date="2022-08" db="EMBL/GenBank/DDBJ databases">
        <title>A Global Phylogenomic Analysis of the Shiitake Genus Lentinula.</title>
        <authorList>
            <consortium name="DOE Joint Genome Institute"/>
            <person name="Sierra-Patev S."/>
            <person name="Min B."/>
            <person name="Naranjo-Ortiz M."/>
            <person name="Looney B."/>
            <person name="Konkel Z."/>
            <person name="Slot J.C."/>
            <person name="Sakamoto Y."/>
            <person name="Steenwyk J.L."/>
            <person name="Rokas A."/>
            <person name="Carro J."/>
            <person name="Camarero S."/>
            <person name="Ferreira P."/>
            <person name="Molpeceres G."/>
            <person name="Ruiz-Duenas F.J."/>
            <person name="Serrano A."/>
            <person name="Henrissat B."/>
            <person name="Drula E."/>
            <person name="Hughes K.W."/>
            <person name="Mata J.L."/>
            <person name="Ishikawa N.K."/>
            <person name="Vargas-Isla R."/>
            <person name="Ushijima S."/>
            <person name="Smith C.A."/>
            <person name="Ahrendt S."/>
            <person name="Andreopoulos W."/>
            <person name="He G."/>
            <person name="Labutti K."/>
            <person name="Lipzen A."/>
            <person name="Ng V."/>
            <person name="Riley R."/>
            <person name="Sandor L."/>
            <person name="Barry K."/>
            <person name="Martinez A.T."/>
            <person name="Xiao Y."/>
            <person name="Gibbons J.G."/>
            <person name="Terashima K."/>
            <person name="Grigoriev I.V."/>
            <person name="Hibbett D.S."/>
        </authorList>
    </citation>
    <scope>NUCLEOTIDE SEQUENCE</scope>
    <source>
        <strain evidence="1">JLM2183</strain>
    </source>
</reference>
<accession>A0A9W9A766</accession>